<dbReference type="GO" id="GO:0051301">
    <property type="term" value="P:cell division"/>
    <property type="evidence" value="ECO:0007669"/>
    <property type="project" value="UniProtKB-KW"/>
</dbReference>
<dbReference type="PANTHER" id="PTHR19918:SF43">
    <property type="entry name" value="CELL DIVISION CYCLE 20.2, COFACTOR OF APC COMPLEX-LIKE ISOFORM X2"/>
    <property type="match status" value="1"/>
</dbReference>
<feature type="repeat" description="WD" evidence="7">
    <location>
        <begin position="130"/>
        <end position="163"/>
    </location>
</feature>
<dbReference type="InterPro" id="IPR036322">
    <property type="entry name" value="WD40_repeat_dom_sf"/>
</dbReference>
<dbReference type="InterPro" id="IPR001680">
    <property type="entry name" value="WD40_rpt"/>
</dbReference>
<dbReference type="Pfam" id="PF24807">
    <property type="entry name" value="WD40_CDC20-Fz"/>
    <property type="match status" value="1"/>
</dbReference>
<keyword evidence="2 7" id="KW-0853">WD repeat</keyword>
<dbReference type="Proteomes" id="UP001141806">
    <property type="component" value="Unassembled WGS sequence"/>
</dbReference>
<dbReference type="PROSITE" id="PS50082">
    <property type="entry name" value="WD_REPEATS_2"/>
    <property type="match status" value="3"/>
</dbReference>
<dbReference type="GO" id="GO:0005680">
    <property type="term" value="C:anaphase-promoting complex"/>
    <property type="evidence" value="ECO:0007669"/>
    <property type="project" value="TreeGrafter"/>
</dbReference>
<keyword evidence="4" id="KW-0677">Repeat</keyword>
<dbReference type="InterPro" id="IPR019775">
    <property type="entry name" value="WD40_repeat_CS"/>
</dbReference>
<proteinExistence type="inferred from homology"/>
<keyword evidence="3" id="KW-0132">Cell division</keyword>
<keyword evidence="5" id="KW-0498">Mitosis</keyword>
<accession>A0A9Q0H2F6</accession>
<dbReference type="PROSITE" id="PS50294">
    <property type="entry name" value="WD_REPEATS_REGION"/>
    <property type="match status" value="1"/>
</dbReference>
<feature type="repeat" description="WD" evidence="7">
    <location>
        <begin position="342"/>
        <end position="375"/>
    </location>
</feature>
<evidence type="ECO:0000256" key="4">
    <source>
        <dbReference type="ARBA" id="ARBA00022737"/>
    </source>
</evidence>
<dbReference type="GO" id="GO:0031145">
    <property type="term" value="P:anaphase-promoting complex-dependent catabolic process"/>
    <property type="evidence" value="ECO:0007669"/>
    <property type="project" value="TreeGrafter"/>
</dbReference>
<evidence type="ECO:0000256" key="5">
    <source>
        <dbReference type="ARBA" id="ARBA00022776"/>
    </source>
</evidence>
<gene>
    <name evidence="9" type="ORF">NE237_025116</name>
</gene>
<dbReference type="SUPFAM" id="SSF50978">
    <property type="entry name" value="WD40 repeat-like"/>
    <property type="match status" value="1"/>
</dbReference>
<keyword evidence="10" id="KW-1185">Reference proteome</keyword>
<evidence type="ECO:0000256" key="6">
    <source>
        <dbReference type="ARBA" id="ARBA00023306"/>
    </source>
</evidence>
<dbReference type="PROSITE" id="PS00678">
    <property type="entry name" value="WD_REPEATS_1"/>
    <property type="match status" value="1"/>
</dbReference>
<dbReference type="EMBL" id="JAMYWD010000010">
    <property type="protein sequence ID" value="KAJ4958005.1"/>
    <property type="molecule type" value="Genomic_DNA"/>
</dbReference>
<dbReference type="GO" id="GO:1990757">
    <property type="term" value="F:ubiquitin ligase activator activity"/>
    <property type="evidence" value="ECO:0007669"/>
    <property type="project" value="TreeGrafter"/>
</dbReference>
<sequence length="387" mass="44686">MWRLESDWNSPNRLLSNPVEYYFPNEYKKKVEEILNLDSEGRPFRMLVFRGSPKTCRRSSRLIEEMEQDRTEEKILHAPLLRADYYLNIVDWGKNNVVAVALGSEVYLWNGNNGRIHKLEQTIPGNHYPTSLAWSENAKTMAIGFSNSELQLWDAETSQMIRSLEGHRKRVGSLSWNRNCLTSGSYDRSIINHDVRARTSSTSCLQVHTAEVCGLKWSRECNLLASGGNDNTVYIWDASNMKSSKFLHRFNDHHAAVKSLAWCPYQYKTLASGGGLQDRCIKLWNLQTGKCINSIDTSAQIRGLEWNRHRKEILSGHGYSLTHQETNLCIWKYPSLSKVWELNRQVSKVLYLSQNPDGSTVVSAGLDETLRFWKVLWTTQDQQFEFR</sequence>
<protein>
    <recommendedName>
        <fullName evidence="8">CDC20/Fizzy WD40 domain-containing protein</fullName>
    </recommendedName>
</protein>
<comment type="similarity">
    <text evidence="1">Belongs to the WD repeat CDC20/Fizzy family.</text>
</comment>
<comment type="caution">
    <text evidence="9">The sequence shown here is derived from an EMBL/GenBank/DDBJ whole genome shotgun (WGS) entry which is preliminary data.</text>
</comment>
<evidence type="ECO:0000259" key="8">
    <source>
        <dbReference type="Pfam" id="PF24807"/>
    </source>
</evidence>
<dbReference type="InterPro" id="IPR015943">
    <property type="entry name" value="WD40/YVTN_repeat-like_dom_sf"/>
</dbReference>
<evidence type="ECO:0000256" key="3">
    <source>
        <dbReference type="ARBA" id="ARBA00022618"/>
    </source>
</evidence>
<dbReference type="AlphaFoldDB" id="A0A9Q0H2F6"/>
<evidence type="ECO:0000256" key="7">
    <source>
        <dbReference type="PROSITE-ProRule" id="PRU00221"/>
    </source>
</evidence>
<feature type="domain" description="CDC20/Fizzy WD40" evidence="8">
    <location>
        <begin position="76"/>
        <end position="373"/>
    </location>
</feature>
<dbReference type="InterPro" id="IPR056150">
    <property type="entry name" value="WD40_CDC20-Fz"/>
</dbReference>
<dbReference type="Gene3D" id="2.130.10.10">
    <property type="entry name" value="YVTN repeat-like/Quinoprotein amine dehydrogenase"/>
    <property type="match status" value="1"/>
</dbReference>
<organism evidence="9 10">
    <name type="scientific">Protea cynaroides</name>
    <dbReference type="NCBI Taxonomy" id="273540"/>
    <lineage>
        <taxon>Eukaryota</taxon>
        <taxon>Viridiplantae</taxon>
        <taxon>Streptophyta</taxon>
        <taxon>Embryophyta</taxon>
        <taxon>Tracheophyta</taxon>
        <taxon>Spermatophyta</taxon>
        <taxon>Magnoliopsida</taxon>
        <taxon>Proteales</taxon>
        <taxon>Proteaceae</taxon>
        <taxon>Protea</taxon>
    </lineage>
</organism>
<dbReference type="InterPro" id="IPR033010">
    <property type="entry name" value="Cdc20/Fizzy"/>
</dbReference>
<dbReference type="GO" id="GO:0010997">
    <property type="term" value="F:anaphase-promoting complex binding"/>
    <property type="evidence" value="ECO:0007669"/>
    <property type="project" value="InterPro"/>
</dbReference>
<evidence type="ECO:0000313" key="9">
    <source>
        <dbReference type="EMBL" id="KAJ4958005.1"/>
    </source>
</evidence>
<name>A0A9Q0H2F6_9MAGN</name>
<dbReference type="OrthoDB" id="10263272at2759"/>
<feature type="repeat" description="WD" evidence="7">
    <location>
        <begin position="205"/>
        <end position="246"/>
    </location>
</feature>
<dbReference type="SMART" id="SM00320">
    <property type="entry name" value="WD40"/>
    <property type="match status" value="6"/>
</dbReference>
<evidence type="ECO:0000256" key="2">
    <source>
        <dbReference type="ARBA" id="ARBA00022574"/>
    </source>
</evidence>
<evidence type="ECO:0000313" key="10">
    <source>
        <dbReference type="Proteomes" id="UP001141806"/>
    </source>
</evidence>
<dbReference type="PANTHER" id="PTHR19918">
    <property type="entry name" value="CELL DIVISION CYCLE 20 CDC20 FIZZY -RELATED"/>
    <property type="match status" value="1"/>
</dbReference>
<reference evidence="9" key="1">
    <citation type="journal article" date="2023" name="Plant J.">
        <title>The genome of the king protea, Protea cynaroides.</title>
        <authorList>
            <person name="Chang J."/>
            <person name="Duong T.A."/>
            <person name="Schoeman C."/>
            <person name="Ma X."/>
            <person name="Roodt D."/>
            <person name="Barker N."/>
            <person name="Li Z."/>
            <person name="Van de Peer Y."/>
            <person name="Mizrachi E."/>
        </authorList>
    </citation>
    <scope>NUCLEOTIDE SEQUENCE</scope>
    <source>
        <tissue evidence="9">Young leaves</tissue>
    </source>
</reference>
<evidence type="ECO:0000256" key="1">
    <source>
        <dbReference type="ARBA" id="ARBA00006445"/>
    </source>
</evidence>
<keyword evidence="6" id="KW-0131">Cell cycle</keyword>
<dbReference type="GO" id="GO:1905786">
    <property type="term" value="P:positive regulation of anaphase-promoting complex-dependent catabolic process"/>
    <property type="evidence" value="ECO:0007669"/>
    <property type="project" value="TreeGrafter"/>
</dbReference>